<dbReference type="Proteomes" id="UP000664534">
    <property type="component" value="Unassembled WGS sequence"/>
</dbReference>
<dbReference type="SUPFAM" id="SSF48576">
    <property type="entry name" value="Terpenoid synthases"/>
    <property type="match status" value="1"/>
</dbReference>
<organism evidence="1 2">
    <name type="scientific">Imshaugia aleurites</name>
    <dbReference type="NCBI Taxonomy" id="172621"/>
    <lineage>
        <taxon>Eukaryota</taxon>
        <taxon>Fungi</taxon>
        <taxon>Dikarya</taxon>
        <taxon>Ascomycota</taxon>
        <taxon>Pezizomycotina</taxon>
        <taxon>Lecanoromycetes</taxon>
        <taxon>OSLEUM clade</taxon>
        <taxon>Lecanoromycetidae</taxon>
        <taxon>Lecanorales</taxon>
        <taxon>Lecanorineae</taxon>
        <taxon>Parmeliaceae</taxon>
        <taxon>Imshaugia</taxon>
    </lineage>
</organism>
<comment type="caution">
    <text evidence="1">The sequence shown here is derived from an EMBL/GenBank/DDBJ whole genome shotgun (WGS) entry which is preliminary data.</text>
</comment>
<accession>A0A8H3IE96</accession>
<dbReference type="OrthoDB" id="1731983at2759"/>
<dbReference type="AlphaFoldDB" id="A0A8H3IE96"/>
<keyword evidence="2" id="KW-1185">Reference proteome</keyword>
<dbReference type="EMBL" id="CAJPDT010000010">
    <property type="protein sequence ID" value="CAF9912725.1"/>
    <property type="molecule type" value="Genomic_DNA"/>
</dbReference>
<reference evidence="1" key="1">
    <citation type="submission" date="2021-03" db="EMBL/GenBank/DDBJ databases">
        <authorList>
            <person name="Tagirdzhanova G."/>
        </authorList>
    </citation>
    <scope>NUCLEOTIDE SEQUENCE</scope>
</reference>
<evidence type="ECO:0000313" key="2">
    <source>
        <dbReference type="Proteomes" id="UP000664534"/>
    </source>
</evidence>
<dbReference type="InterPro" id="IPR008949">
    <property type="entry name" value="Isoprenoid_synthase_dom_sf"/>
</dbReference>
<sequence length="418" mass="46086">MSGDGHPEATAACCDEIESPSVGFRAGLSGVLQRCMEKIFRFHATSTFSTHAGSASCPKKRSRPVSLVEEENYVARQVREIYSPRLRAPPTPPRGRSLAQVVRSETLRQGYTLKLPLPLSKILLAGHARSTTSTVDLTDFMTGLPDAAAPTVRKTNPEDLIGRMFPSRATSYGARHVAACFWSWLCVLDDLTENKDTRLALEQIISILSSSPYDPLPPSALALSLMGAFYSVVQAATVNDQHSPHPVNPIREPWKEVFWSEVATVARALLAEQELDDKHFTMNEWLDLRVLTISARPLLALLQASCGLPPCAGTLTTGPLKHLPLILGLENDILGFEKDYMSGNPLSALQLLIRDGMDKKKALLRIVGLHNRLVTQMMVEADRFEGTAAERDYVATASTWPNAMAQWMLSCDRYRSET</sequence>
<gene>
    <name evidence="1" type="ORF">IMSHALPRED_000401</name>
</gene>
<dbReference type="Gene3D" id="1.10.600.10">
    <property type="entry name" value="Farnesyl Diphosphate Synthase"/>
    <property type="match status" value="1"/>
</dbReference>
<evidence type="ECO:0000313" key="1">
    <source>
        <dbReference type="EMBL" id="CAF9912725.1"/>
    </source>
</evidence>
<protein>
    <submittedName>
        <fullName evidence="1">Uncharacterized protein</fullName>
    </submittedName>
</protein>
<proteinExistence type="predicted"/>
<name>A0A8H3IE96_9LECA</name>
<dbReference type="Pfam" id="PF19086">
    <property type="entry name" value="Terpene_syn_C_2"/>
    <property type="match status" value="1"/>
</dbReference>